<reference evidence="1" key="1">
    <citation type="journal article" date="2015" name="Nature">
        <title>Complex archaea that bridge the gap between prokaryotes and eukaryotes.</title>
        <authorList>
            <person name="Spang A."/>
            <person name="Saw J.H."/>
            <person name="Jorgensen S.L."/>
            <person name="Zaremba-Niedzwiedzka K."/>
            <person name="Martijn J."/>
            <person name="Lind A.E."/>
            <person name="van Eijk R."/>
            <person name="Schleper C."/>
            <person name="Guy L."/>
            <person name="Ettema T.J."/>
        </authorList>
    </citation>
    <scope>NUCLEOTIDE SEQUENCE</scope>
</reference>
<comment type="caution">
    <text evidence="1">The sequence shown here is derived from an EMBL/GenBank/DDBJ whole genome shotgun (WGS) entry which is preliminary data.</text>
</comment>
<protein>
    <submittedName>
        <fullName evidence="1">Uncharacterized protein</fullName>
    </submittedName>
</protein>
<dbReference type="EMBL" id="LAZR01055139">
    <property type="protein sequence ID" value="KKK77052.1"/>
    <property type="molecule type" value="Genomic_DNA"/>
</dbReference>
<accession>A0A0F8Y6J3</accession>
<name>A0A0F8Y6J3_9ZZZZ</name>
<proteinExistence type="predicted"/>
<dbReference type="AlphaFoldDB" id="A0A0F8Y6J3"/>
<gene>
    <name evidence="1" type="ORF">LCGC14_2857470</name>
</gene>
<sequence>MKSLAVHHRAFIQQVRPEKTLTYFADVTFHSIGADMNRIKLKLKPVLIGSAQLANGKSFEIRKIHPDKPGCSVTDKNGDITYAGSESKAWSSVRYMGKIIHKTERSVA</sequence>
<organism evidence="1">
    <name type="scientific">marine sediment metagenome</name>
    <dbReference type="NCBI Taxonomy" id="412755"/>
    <lineage>
        <taxon>unclassified sequences</taxon>
        <taxon>metagenomes</taxon>
        <taxon>ecological metagenomes</taxon>
    </lineage>
</organism>
<evidence type="ECO:0000313" key="1">
    <source>
        <dbReference type="EMBL" id="KKK77052.1"/>
    </source>
</evidence>